<gene>
    <name evidence="2" type="ORF">M2283_000146</name>
</gene>
<organism evidence="2 3">
    <name type="scientific">Streptomyces pseudovenezuelae</name>
    <dbReference type="NCBI Taxonomy" id="67350"/>
    <lineage>
        <taxon>Bacteria</taxon>
        <taxon>Bacillati</taxon>
        <taxon>Actinomycetota</taxon>
        <taxon>Actinomycetes</taxon>
        <taxon>Kitasatosporales</taxon>
        <taxon>Streptomycetaceae</taxon>
        <taxon>Streptomyces</taxon>
        <taxon>Streptomyces aurantiacus group</taxon>
    </lineage>
</organism>
<evidence type="ECO:0000256" key="1">
    <source>
        <dbReference type="SAM" id="MobiDB-lite"/>
    </source>
</evidence>
<name>A0ABT6L965_9ACTN</name>
<reference evidence="2 3" key="1">
    <citation type="submission" date="2023-04" db="EMBL/GenBank/DDBJ databases">
        <title>Forest soil microbial communities from Buena Vista Peninsula, Colon Province, Panama.</title>
        <authorList>
            <person name="Bouskill N."/>
        </authorList>
    </citation>
    <scope>NUCLEOTIDE SEQUENCE [LARGE SCALE GENOMIC DNA]</scope>
    <source>
        <strain evidence="2 3">GGS1</strain>
    </source>
</reference>
<dbReference type="Proteomes" id="UP001160499">
    <property type="component" value="Unassembled WGS sequence"/>
</dbReference>
<feature type="compositionally biased region" description="Basic residues" evidence="1">
    <location>
        <begin position="185"/>
        <end position="194"/>
    </location>
</feature>
<keyword evidence="3" id="KW-1185">Reference proteome</keyword>
<accession>A0ABT6L965</accession>
<protein>
    <submittedName>
        <fullName evidence="2">Uncharacterized protein</fullName>
    </submittedName>
</protein>
<comment type="caution">
    <text evidence="2">The sequence shown here is derived from an EMBL/GenBank/DDBJ whole genome shotgun (WGS) entry which is preliminary data.</text>
</comment>
<evidence type="ECO:0000313" key="2">
    <source>
        <dbReference type="EMBL" id="MDH6212867.1"/>
    </source>
</evidence>
<feature type="region of interest" description="Disordered" evidence="1">
    <location>
        <begin position="170"/>
        <end position="194"/>
    </location>
</feature>
<evidence type="ECO:0000313" key="3">
    <source>
        <dbReference type="Proteomes" id="UP001160499"/>
    </source>
</evidence>
<proteinExistence type="predicted"/>
<sequence>MAESVGLVFAVPEPEEGRAFEGIPELIGGGLNERDARSLLNSVMPGPIDERVRSRILAEARGNPLALLELPRGSTVADMAGGFAPPDAQPLASQIEQSFLARVQALPAATQRVLLIAAAEPLGDVTLLRRAAERLGIGTEAESPALAAELIEFGTRVRFRHPLVRSASYRAATLTDPERGTPRPGRGHRPGLGS</sequence>
<dbReference type="EMBL" id="JARXVH010000001">
    <property type="protein sequence ID" value="MDH6212867.1"/>
    <property type="molecule type" value="Genomic_DNA"/>
</dbReference>